<reference evidence="1" key="1">
    <citation type="submission" date="2022-07" db="EMBL/GenBank/DDBJ databases">
        <title>Genome Sequence of Physisporinus lineatus.</title>
        <authorList>
            <person name="Buettner E."/>
        </authorList>
    </citation>
    <scope>NUCLEOTIDE SEQUENCE</scope>
    <source>
        <strain evidence="1">VT162</strain>
    </source>
</reference>
<organism evidence="1 2">
    <name type="scientific">Meripilus lineatus</name>
    <dbReference type="NCBI Taxonomy" id="2056292"/>
    <lineage>
        <taxon>Eukaryota</taxon>
        <taxon>Fungi</taxon>
        <taxon>Dikarya</taxon>
        <taxon>Basidiomycota</taxon>
        <taxon>Agaricomycotina</taxon>
        <taxon>Agaricomycetes</taxon>
        <taxon>Polyporales</taxon>
        <taxon>Meripilaceae</taxon>
        <taxon>Meripilus</taxon>
    </lineage>
</organism>
<dbReference type="Proteomes" id="UP001212997">
    <property type="component" value="Unassembled WGS sequence"/>
</dbReference>
<sequence length="555" mass="62601">MTIVPITHSQLAPIGDDWMESQDLGIPNQRVDRNPCDTPELTAGTRFRLETPPRVPPELQELILHFLTNPNEDNTDSVDCYSDPEDASSLFNCALVCRAWTWPCQKRLFSWVILEKSSHLDNLIHHLRTSSLARALWYIHRISVAYMEPYFKLGEALPRIAMIAPPNLARIDMKPQGIGLQTSFYPFLFHQSLPARLTSLYSVRTLQLSGLRFIHLTELRRLIACLPGVETVLLTVEVGMDRLGDNRILRRSVNQALRVVDERISFAGKIRGPSLSLWLTSSNSDAARLRFSCSHHHIFIPSISIPLATCANKLSGFGNIVAFHSTWERQPVGSTNELFQWSLNLDSEYGYDGWSKTRLEFQVGSQRPGSSRGPLFDLSHIVGIKIVRNVDPMFFFLPLGAGRKALEELETQHATLQNLETIRLLFYTSDCRGPFPHTVEAFFEDQTRKDVLSGILSAMKSLRESEQLAKLEIVLDNFHLEDLLRTQEGKKVAEESPGEVDKVTGAISDLILDPNLGRRELQTAIQQTLDNDLIQRKHSSIAEQISNSCSGPDIL</sequence>
<protein>
    <recommendedName>
        <fullName evidence="3">F-box domain-containing protein</fullName>
    </recommendedName>
</protein>
<keyword evidence="2" id="KW-1185">Reference proteome</keyword>
<dbReference type="EMBL" id="JANAWD010000614">
    <property type="protein sequence ID" value="KAJ3477260.1"/>
    <property type="molecule type" value="Genomic_DNA"/>
</dbReference>
<evidence type="ECO:0008006" key="3">
    <source>
        <dbReference type="Google" id="ProtNLM"/>
    </source>
</evidence>
<proteinExistence type="predicted"/>
<dbReference type="AlphaFoldDB" id="A0AAD5UTD7"/>
<evidence type="ECO:0000313" key="2">
    <source>
        <dbReference type="Proteomes" id="UP001212997"/>
    </source>
</evidence>
<gene>
    <name evidence="1" type="ORF">NLI96_g10589</name>
</gene>
<name>A0AAD5UTD7_9APHY</name>
<comment type="caution">
    <text evidence="1">The sequence shown here is derived from an EMBL/GenBank/DDBJ whole genome shotgun (WGS) entry which is preliminary data.</text>
</comment>
<evidence type="ECO:0000313" key="1">
    <source>
        <dbReference type="EMBL" id="KAJ3477260.1"/>
    </source>
</evidence>
<accession>A0AAD5UTD7</accession>